<dbReference type="EMBL" id="HBNS01030707">
    <property type="protein sequence ID" value="CAE4624711.1"/>
    <property type="molecule type" value="Transcribed_RNA"/>
</dbReference>
<feature type="compositionally biased region" description="Basic and acidic residues" evidence="2">
    <location>
        <begin position="1"/>
        <end position="10"/>
    </location>
</feature>
<evidence type="ECO:0000313" key="3">
    <source>
        <dbReference type="EMBL" id="CAE4624711.1"/>
    </source>
</evidence>
<feature type="region of interest" description="Disordered" evidence="2">
    <location>
        <begin position="1"/>
        <end position="24"/>
    </location>
</feature>
<dbReference type="AlphaFoldDB" id="A0A7S4RUS7"/>
<protein>
    <submittedName>
        <fullName evidence="3">Uncharacterized protein</fullName>
    </submittedName>
</protein>
<dbReference type="InterPro" id="IPR002822">
    <property type="entry name" value="Ni_insertion"/>
</dbReference>
<evidence type="ECO:0000256" key="2">
    <source>
        <dbReference type="SAM" id="MobiDB-lite"/>
    </source>
</evidence>
<feature type="compositionally biased region" description="Polar residues" evidence="2">
    <location>
        <begin position="11"/>
        <end position="24"/>
    </location>
</feature>
<dbReference type="Pfam" id="PF01969">
    <property type="entry name" value="Ni_insertion"/>
    <property type="match status" value="1"/>
</dbReference>
<reference evidence="3" key="1">
    <citation type="submission" date="2021-01" db="EMBL/GenBank/DDBJ databases">
        <authorList>
            <person name="Corre E."/>
            <person name="Pelletier E."/>
            <person name="Niang G."/>
            <person name="Scheremetjew M."/>
            <person name="Finn R."/>
            <person name="Kale V."/>
            <person name="Holt S."/>
            <person name="Cochrane G."/>
            <person name="Meng A."/>
            <person name="Brown T."/>
            <person name="Cohen L."/>
        </authorList>
    </citation>
    <scope>NUCLEOTIDE SEQUENCE</scope>
    <source>
        <strain evidence="3">GSO104</strain>
    </source>
</reference>
<gene>
    <name evidence="3" type="ORF">DBRI00130_LOCUS24091</name>
</gene>
<sequence length="211" mass="23901">MSQPTKKENCESSSNHPPNETNNKKWNINYMTHLEANIDDATPELLAHTLNVMLENGAVDAWIHPIVMKKGRSAHTLHCLCHEKNNNGDDDDDSSSCSTMTNKLLELLFRHTTTLGIRIQRNVQRAALHRSFKEVQLPFLDNERKGVVNVKLGILGNNDDENSNIIQGEVVSVKAEFDHCKVISEQSMVPLKRVQEMAERIVHEEIFPLSL</sequence>
<keyword evidence="1" id="KW-0533">Nickel</keyword>
<evidence type="ECO:0000256" key="1">
    <source>
        <dbReference type="ARBA" id="ARBA00022596"/>
    </source>
</evidence>
<dbReference type="PANTHER" id="PTHR36566:SF1">
    <property type="entry name" value="PYRIDINIUM-3,5-BISTHIOCARBOXYLIC ACID MONONUCLEOTIDE NICKEL INSERTION PROTEIN"/>
    <property type="match status" value="1"/>
</dbReference>
<accession>A0A7S4RUS7</accession>
<proteinExistence type="predicted"/>
<dbReference type="Gene3D" id="3.30.70.1380">
    <property type="entry name" value="Transcriptional regulatory protein pf0864 domain like"/>
    <property type="match status" value="1"/>
</dbReference>
<organism evidence="3">
    <name type="scientific">Ditylum brightwellii</name>
    <dbReference type="NCBI Taxonomy" id="49249"/>
    <lineage>
        <taxon>Eukaryota</taxon>
        <taxon>Sar</taxon>
        <taxon>Stramenopiles</taxon>
        <taxon>Ochrophyta</taxon>
        <taxon>Bacillariophyta</taxon>
        <taxon>Mediophyceae</taxon>
        <taxon>Lithodesmiophycidae</taxon>
        <taxon>Lithodesmiales</taxon>
        <taxon>Lithodesmiaceae</taxon>
        <taxon>Ditylum</taxon>
    </lineage>
</organism>
<dbReference type="PANTHER" id="PTHR36566">
    <property type="entry name" value="NICKEL INSERTION PROTEIN-RELATED"/>
    <property type="match status" value="1"/>
</dbReference>
<name>A0A7S4RUS7_9STRA</name>
<dbReference type="Gene3D" id="3.10.20.300">
    <property type="entry name" value="mk0293 like domain"/>
    <property type="match status" value="1"/>
</dbReference>